<dbReference type="Proteomes" id="UP000499080">
    <property type="component" value="Unassembled WGS sequence"/>
</dbReference>
<accession>A0A4Y2DTX5</accession>
<dbReference type="OrthoDB" id="6431870at2759"/>
<proteinExistence type="predicted"/>
<dbReference type="EMBL" id="BGPR01167735">
    <property type="protein sequence ID" value="GBM19559.1"/>
    <property type="molecule type" value="Genomic_DNA"/>
</dbReference>
<protein>
    <submittedName>
        <fullName evidence="1">Uncharacterized protein</fullName>
    </submittedName>
</protein>
<evidence type="ECO:0000313" key="1">
    <source>
        <dbReference type="EMBL" id="GBM19559.1"/>
    </source>
</evidence>
<evidence type="ECO:0000313" key="2">
    <source>
        <dbReference type="Proteomes" id="UP000499080"/>
    </source>
</evidence>
<keyword evidence="2" id="KW-1185">Reference proteome</keyword>
<comment type="caution">
    <text evidence="1">The sequence shown here is derived from an EMBL/GenBank/DDBJ whole genome shotgun (WGS) entry which is preliminary data.</text>
</comment>
<reference evidence="1 2" key="1">
    <citation type="journal article" date="2019" name="Sci. Rep.">
        <title>Orb-weaving spider Araneus ventricosus genome elucidates the spidroin gene catalogue.</title>
        <authorList>
            <person name="Kono N."/>
            <person name="Nakamura H."/>
            <person name="Ohtoshi R."/>
            <person name="Moran D.A.P."/>
            <person name="Shinohara A."/>
            <person name="Yoshida Y."/>
            <person name="Fujiwara M."/>
            <person name="Mori M."/>
            <person name="Tomita M."/>
            <person name="Arakawa K."/>
        </authorList>
    </citation>
    <scope>NUCLEOTIDE SEQUENCE [LARGE SCALE GENOMIC DNA]</scope>
</reference>
<dbReference type="AlphaFoldDB" id="A0A4Y2DTX5"/>
<sequence>MVPLVFQGLMIVIFNESDCLSQCTELCFQSLDENKTNTIDDSLKTLHQNVLVPKIVSAFMWESEEYITLPKQSRVELDMFKAVSN</sequence>
<gene>
    <name evidence="1" type="ORF">AVEN_267053_1</name>
</gene>
<name>A0A4Y2DTX5_ARAVE</name>
<organism evidence="1 2">
    <name type="scientific">Araneus ventricosus</name>
    <name type="common">Orbweaver spider</name>
    <name type="synonym">Epeira ventricosa</name>
    <dbReference type="NCBI Taxonomy" id="182803"/>
    <lineage>
        <taxon>Eukaryota</taxon>
        <taxon>Metazoa</taxon>
        <taxon>Ecdysozoa</taxon>
        <taxon>Arthropoda</taxon>
        <taxon>Chelicerata</taxon>
        <taxon>Arachnida</taxon>
        <taxon>Araneae</taxon>
        <taxon>Araneomorphae</taxon>
        <taxon>Entelegynae</taxon>
        <taxon>Araneoidea</taxon>
        <taxon>Araneidae</taxon>
        <taxon>Araneus</taxon>
    </lineage>
</organism>